<dbReference type="Gene3D" id="1.20.80.30">
    <property type="match status" value="1"/>
</dbReference>
<protein>
    <submittedName>
        <fullName evidence="3">Pyruvate phosphate dikinase</fullName>
    </submittedName>
</protein>
<dbReference type="SUPFAM" id="SSF52009">
    <property type="entry name" value="Phosphohistidine domain"/>
    <property type="match status" value="1"/>
</dbReference>
<dbReference type="STRING" id="1121391.SAMN02745206_01618"/>
<evidence type="ECO:0000313" key="3">
    <source>
        <dbReference type="EMBL" id="SHF24705.1"/>
    </source>
</evidence>
<dbReference type="SUPFAM" id="SSF56059">
    <property type="entry name" value="Glutathione synthetase ATP-binding domain-like"/>
    <property type="match status" value="1"/>
</dbReference>
<dbReference type="InterPro" id="IPR002192">
    <property type="entry name" value="PPDK_AMP/ATP-bd"/>
</dbReference>
<evidence type="ECO:0000259" key="2">
    <source>
        <dbReference type="Pfam" id="PF01326"/>
    </source>
</evidence>
<dbReference type="Gene3D" id="3.30.1490.20">
    <property type="entry name" value="ATP-grasp fold, A domain"/>
    <property type="match status" value="1"/>
</dbReference>
<evidence type="ECO:0000259" key="1">
    <source>
        <dbReference type="Pfam" id="PF00391"/>
    </source>
</evidence>
<dbReference type="InterPro" id="IPR008279">
    <property type="entry name" value="PEP-util_enz_mobile_dom"/>
</dbReference>
<dbReference type="RefSeq" id="WP_084076308.1">
    <property type="nucleotide sequence ID" value="NZ_FQVB01000013.1"/>
</dbReference>
<feature type="domain" description="PEP-utilising enzyme mobile" evidence="1">
    <location>
        <begin position="1330"/>
        <end position="1411"/>
    </location>
</feature>
<name>A0A1M5A3C6_9BACT</name>
<dbReference type="GO" id="GO:0016301">
    <property type="term" value="F:kinase activity"/>
    <property type="evidence" value="ECO:0007669"/>
    <property type="project" value="UniProtKB-KW"/>
</dbReference>
<feature type="domain" description="Pyruvate phosphate dikinase AMP/ATP-binding" evidence="2">
    <location>
        <begin position="980"/>
        <end position="1207"/>
    </location>
</feature>
<dbReference type="Pfam" id="PF00391">
    <property type="entry name" value="PEP-utilizers"/>
    <property type="match status" value="1"/>
</dbReference>
<accession>A0A1M5A3C6</accession>
<keyword evidence="4" id="KW-1185">Reference proteome</keyword>
<sequence length="1426" mass="163825">MSNVRIHQAPAFKEVPSDAWAKNMSLTNVPVVVDPGHEVLVEAVRGYAGKEKQARELLVEYHHKYRNWGYVLEEAWRYATGNLRLYKDFSRSGEVVFLICRIFLEALGESGNGRTRAAAADHLIAFWLKLVEEAPELCREASLEGSPVMENLGDLEARRSDGAILRWCLECLRTLPPEPFSTLVRSYYQPKKLIQRLLSLWKASDSFAEARGLLERLLVETHTHWLHHEDPLEWLRRQTDGAWDPSPKEDLFAPLRRRDHEAFLERVQALSCLEDHRAALEGLCAIPDFREVVLAYQKLPDRVAAACPDDTAGHVSMLLRLRIMETKGLEAIHEETLRAINFDLGRWIREERDETLRSRLHRLLSVLKGCLENYPEAALQCVRTIGLEILATDDADLIEFFLRRVIRLGFQTPNLRGVTQHWQVQVNPAHLLNVRVWLDLIKKSPKRTKSLLSALIVNLFLGGIYVRDTDLFQKDVSRLLHAPIGPIYNLVKQLTKLFPVYFNEIGAEGTLRAVSTDVDEITGRADPLIHFLRKQSHVESNNLIVLFIEAIFRFWLSLDKKPLQKFVPPEVYREVSESGPYVDEMHRIFRHLFADTRINHVKDLLDVSEEELEARLGEIPDVSPRERQRAFLVIRFYQLLHEKYALSFKDIHIHLRRAAQLGLPDPEPLLHVLDSGDNVTKLEAILDYLMALKEILLAPEELSCVENIYHKRHIAVDIPSMYGSYSERKFDALGLTFRLENLANVLFEDLILSFNLSFITRATFFEIGRVLPLFMKALAIDGITSRRLERQEDLFRCALEIRRFSHSQYMDIFRGFSEAIKQIIQSYYNSVHEETLELIIRQLSQTGDLLPRYRRQLHGEKLSEQVQRISESFLRDLVARTFGLQYFDHFISSILTTLSTQKEELSTEKLDLLLSYDPEKTISLIYDPKPGTYDLIHLGNKGYNLTQLHGLGIRVPPGFVITTEYFRCRDVIESFPQSREDFKQRVLAHIRKLEEKSGREFGDPHRPLLLSVRSGSAVSMPGMMNTFLNVGINERIVEGLIEETGEAWFAWDNYRRFLQSWGMSFGLERDQFDAIMAAFKKRYGRKVKREFAPEEIRELARAYRETLERYEIDISDDPEVQLFTAIRQVMESWFFPKAVTYRQIMGLSENWGTAVTIQTMVFGNLDTRSGAGVMFTHNPWTSEEEIDPQGDFTLGNQGEDVVGGLVKTLPLSEKQRLREGERKEHSLESLFPRVYQRLVDIARELIYKQQWGPQEIEFTFQGDHEDGIYILQSRNMAPRGRKRFPVFKPTPALKESYLASGIGVSGGALCGRAAFELSDIIRLRKDHPGEPIILIRSDTVPDDIHEISIADGILTGKGGATSHAAIVAHRLGKTCVVGCSKMRVWEKDRRCLINGRFIRTGDEIGIDGHSGAIYAGHHETEQLDMD</sequence>
<dbReference type="PANTHER" id="PTHR22931:SF9">
    <property type="entry name" value="PYRUVATE, PHOSPHATE DIKINASE 1, CHLOROPLASTIC"/>
    <property type="match status" value="1"/>
</dbReference>
<keyword evidence="3" id="KW-0808">Transferase</keyword>
<dbReference type="Proteomes" id="UP000184076">
    <property type="component" value="Unassembled WGS sequence"/>
</dbReference>
<dbReference type="GO" id="GO:0005524">
    <property type="term" value="F:ATP binding"/>
    <property type="evidence" value="ECO:0007669"/>
    <property type="project" value="InterPro"/>
</dbReference>
<dbReference type="GO" id="GO:0050242">
    <property type="term" value="F:pyruvate, phosphate dikinase activity"/>
    <property type="evidence" value="ECO:0007669"/>
    <property type="project" value="InterPro"/>
</dbReference>
<keyword evidence="3" id="KW-0418">Kinase</keyword>
<proteinExistence type="predicted"/>
<dbReference type="PANTHER" id="PTHR22931">
    <property type="entry name" value="PHOSPHOENOLPYRUVATE DIKINASE-RELATED"/>
    <property type="match status" value="1"/>
</dbReference>
<dbReference type="InterPro" id="IPR013815">
    <property type="entry name" value="ATP_grasp_subdomain_1"/>
</dbReference>
<gene>
    <name evidence="3" type="ORF">SAMN02745206_01618</name>
</gene>
<organism evidence="3 4">
    <name type="scientific">Desulfacinum infernum DSM 9756</name>
    <dbReference type="NCBI Taxonomy" id="1121391"/>
    <lineage>
        <taxon>Bacteria</taxon>
        <taxon>Pseudomonadati</taxon>
        <taxon>Thermodesulfobacteriota</taxon>
        <taxon>Syntrophobacteria</taxon>
        <taxon>Syntrophobacterales</taxon>
        <taxon>Syntrophobacteraceae</taxon>
        <taxon>Desulfacinum</taxon>
    </lineage>
</organism>
<dbReference type="InterPro" id="IPR010121">
    <property type="entry name" value="Pyruvate_phosphate_dikinase"/>
</dbReference>
<dbReference type="Gene3D" id="3.30.470.20">
    <property type="entry name" value="ATP-grasp fold, B domain"/>
    <property type="match status" value="1"/>
</dbReference>
<dbReference type="Gene3D" id="3.50.30.10">
    <property type="entry name" value="Phosphohistidine domain"/>
    <property type="match status" value="1"/>
</dbReference>
<keyword evidence="3" id="KW-0670">Pyruvate</keyword>
<dbReference type="Gene3D" id="1.10.189.10">
    <property type="entry name" value="Pyruvate Phosphate Dikinase, domain 2"/>
    <property type="match status" value="1"/>
</dbReference>
<evidence type="ECO:0000313" key="4">
    <source>
        <dbReference type="Proteomes" id="UP000184076"/>
    </source>
</evidence>
<dbReference type="Pfam" id="PF01326">
    <property type="entry name" value="PPDK_N"/>
    <property type="match status" value="1"/>
</dbReference>
<dbReference type="InterPro" id="IPR036637">
    <property type="entry name" value="Phosphohistidine_dom_sf"/>
</dbReference>
<dbReference type="EMBL" id="FQVB01000013">
    <property type="protein sequence ID" value="SHF24705.1"/>
    <property type="molecule type" value="Genomic_DNA"/>
</dbReference>
<reference evidence="4" key="1">
    <citation type="submission" date="2016-11" db="EMBL/GenBank/DDBJ databases">
        <authorList>
            <person name="Varghese N."/>
            <person name="Submissions S."/>
        </authorList>
    </citation>
    <scope>NUCLEOTIDE SEQUENCE [LARGE SCALE GENOMIC DNA]</scope>
    <source>
        <strain evidence="4">DSM 9756</strain>
    </source>
</reference>